<dbReference type="EMBL" id="BNJQ01000001">
    <property type="protein sequence ID" value="GHP01714.1"/>
    <property type="molecule type" value="Genomic_DNA"/>
</dbReference>
<dbReference type="AlphaFoldDB" id="A0A830H3W0"/>
<dbReference type="OrthoDB" id="8068875at2759"/>
<dbReference type="SMART" id="SM00119">
    <property type="entry name" value="HECTc"/>
    <property type="match status" value="1"/>
</dbReference>
<keyword evidence="1" id="KW-0677">Repeat</keyword>
<feature type="repeat" description="RCC1" evidence="4">
    <location>
        <begin position="234"/>
        <end position="287"/>
    </location>
</feature>
<dbReference type="Gene3D" id="2.130.10.30">
    <property type="entry name" value="Regulator of chromosome condensation 1/beta-lactamase-inhibitor protein II"/>
    <property type="match status" value="2"/>
</dbReference>
<evidence type="ECO:0000256" key="4">
    <source>
        <dbReference type="PROSITE-ProRule" id="PRU00235"/>
    </source>
</evidence>
<dbReference type="PANTHER" id="PTHR45622">
    <property type="entry name" value="UBIQUITIN-PROTEIN LIGASE E3A-RELATED"/>
    <property type="match status" value="1"/>
</dbReference>
<dbReference type="Pfam" id="PF00632">
    <property type="entry name" value="HECT"/>
    <property type="match status" value="1"/>
</dbReference>
<accession>A0A830H3W0</accession>
<feature type="repeat" description="RCC1" evidence="4">
    <location>
        <begin position="112"/>
        <end position="181"/>
    </location>
</feature>
<evidence type="ECO:0000259" key="5">
    <source>
        <dbReference type="PROSITE" id="PS50237"/>
    </source>
</evidence>
<dbReference type="GO" id="GO:0005737">
    <property type="term" value="C:cytoplasm"/>
    <property type="evidence" value="ECO:0007669"/>
    <property type="project" value="TreeGrafter"/>
</dbReference>
<organism evidence="6 7">
    <name type="scientific">Pycnococcus provasolii</name>
    <dbReference type="NCBI Taxonomy" id="41880"/>
    <lineage>
        <taxon>Eukaryota</taxon>
        <taxon>Viridiplantae</taxon>
        <taxon>Chlorophyta</taxon>
        <taxon>Pseudoscourfieldiophyceae</taxon>
        <taxon>Pseudoscourfieldiales</taxon>
        <taxon>Pycnococcaceae</taxon>
        <taxon>Pycnococcus</taxon>
    </lineage>
</organism>
<dbReference type="PROSITE" id="PS50012">
    <property type="entry name" value="RCC1_3"/>
    <property type="match status" value="4"/>
</dbReference>
<evidence type="ECO:0000313" key="7">
    <source>
        <dbReference type="Proteomes" id="UP000660262"/>
    </source>
</evidence>
<feature type="domain" description="HECT" evidence="5">
    <location>
        <begin position="864"/>
        <end position="1262"/>
    </location>
</feature>
<gene>
    <name evidence="6" type="ORF">PPROV_000047100</name>
</gene>
<feature type="repeat" description="RCC1" evidence="4">
    <location>
        <begin position="182"/>
        <end position="233"/>
    </location>
</feature>
<keyword evidence="2 3" id="KW-0833">Ubl conjugation pathway</keyword>
<feature type="repeat" description="RCC1" evidence="4">
    <location>
        <begin position="288"/>
        <end position="344"/>
    </location>
</feature>
<dbReference type="GO" id="GO:0004842">
    <property type="term" value="F:ubiquitin-protein transferase activity"/>
    <property type="evidence" value="ECO:0007669"/>
    <property type="project" value="InterPro"/>
</dbReference>
<dbReference type="InterPro" id="IPR035983">
    <property type="entry name" value="Hect_E3_ubiquitin_ligase"/>
</dbReference>
<protein>
    <recommendedName>
        <fullName evidence="5">HECT domain-containing protein</fullName>
    </recommendedName>
</protein>
<proteinExistence type="predicted"/>
<feature type="active site" description="Glycyl thioester intermediate" evidence="3">
    <location>
        <position position="1228"/>
    </location>
</feature>
<evidence type="ECO:0000256" key="1">
    <source>
        <dbReference type="ARBA" id="ARBA00022737"/>
    </source>
</evidence>
<dbReference type="SUPFAM" id="SSF50985">
    <property type="entry name" value="RCC1/BLIP-II"/>
    <property type="match status" value="2"/>
</dbReference>
<dbReference type="Pfam" id="PF00415">
    <property type="entry name" value="RCC1"/>
    <property type="match status" value="2"/>
</dbReference>
<dbReference type="InterPro" id="IPR051709">
    <property type="entry name" value="Ub-ligase/GTPase-reg"/>
</dbReference>
<dbReference type="SUPFAM" id="SSF56204">
    <property type="entry name" value="Hect, E3 ligase catalytic domain"/>
    <property type="match status" value="1"/>
</dbReference>
<comment type="caution">
    <text evidence="6">The sequence shown here is derived from an EMBL/GenBank/DDBJ whole genome shotgun (WGS) entry which is preliminary data.</text>
</comment>
<dbReference type="InterPro" id="IPR000569">
    <property type="entry name" value="HECT_dom"/>
</dbReference>
<evidence type="ECO:0000256" key="2">
    <source>
        <dbReference type="ARBA" id="ARBA00022786"/>
    </source>
</evidence>
<dbReference type="PANTHER" id="PTHR45622:SF60">
    <property type="entry name" value="UBIQUITIN-PROTEIN LIGASE E3A"/>
    <property type="match status" value="1"/>
</dbReference>
<dbReference type="PRINTS" id="PR00633">
    <property type="entry name" value="RCCNDNSATION"/>
</dbReference>
<reference evidence="6" key="1">
    <citation type="submission" date="2020-10" db="EMBL/GenBank/DDBJ databases">
        <title>Unveiling of a novel bifunctional photoreceptor, Dualchrome1, isolated from a cosmopolitan green alga.</title>
        <authorList>
            <person name="Suzuki S."/>
            <person name="Kawachi M."/>
        </authorList>
    </citation>
    <scope>NUCLEOTIDE SEQUENCE</scope>
    <source>
        <strain evidence="6">NIES 2893</strain>
    </source>
</reference>
<dbReference type="InterPro" id="IPR009091">
    <property type="entry name" value="RCC1/BLIP-II"/>
</dbReference>
<evidence type="ECO:0000313" key="6">
    <source>
        <dbReference type="EMBL" id="GHP01714.1"/>
    </source>
</evidence>
<dbReference type="PROSITE" id="PS00626">
    <property type="entry name" value="RCC1_2"/>
    <property type="match status" value="1"/>
</dbReference>
<evidence type="ECO:0000256" key="3">
    <source>
        <dbReference type="PROSITE-ProRule" id="PRU00104"/>
    </source>
</evidence>
<dbReference type="Gene3D" id="3.30.2160.10">
    <property type="entry name" value="Hect, E3 ligase catalytic domain"/>
    <property type="match status" value="1"/>
</dbReference>
<dbReference type="Gene3D" id="3.90.1750.10">
    <property type="entry name" value="Hect, E3 ligase catalytic domains"/>
    <property type="match status" value="2"/>
</dbReference>
<dbReference type="PROSITE" id="PS50237">
    <property type="entry name" value="HECT"/>
    <property type="match status" value="1"/>
</dbReference>
<sequence length="1262" mass="132815">MERTSRCVVLSCGTPPGAMPPDAPLAMERRRLQHVPGTHTAGYAQPPGICAGDMCALILDPQGNVHAWGTPKGDDESATKSAVPLSMPNRDKSDAVAAACGSAHALVACADASCAAWGSNELGQLATNDADRKAISLAPGEARWSFTDAGTPIMLRHAFRAGLRVVQVACGESHTLLRTEHGQLFSAGESQRGALGYEAHGAIPYARPVEAMWPLPVACIAAGTAHSLAVTCGGALWSWGWNKKGALGAGPSGPDAPAAQAKPRRVALLGVAGAAAGRDFSAAVTVDGALYTWGVSRDGQLGIGEDATAVRGFAASPQRVRAVESQHVVSVACGARHAVCVCSDGTAFAWGAGGEYGSLGTPPASANGDDVECNERWDGVRWEPREMAMPCAGATAVSCAAGDDLSIVVSCMPDEGSSVTVPPRRMIAPPGAKPGGPGEPVPGTHLGEWTIRRLKRLANAEDGGGALLNSKKMIAAEVQRALSNSPSLCGSFVRNVYAVDADANWGAEQHDTAAASAERAGDKRCAAALAAGDSLEGAGWCALDPTAIEAFYQAALPLLASVRGAGVSHPVAAAAQVALRQLYVWIRNRRGRMLEAEALRPLPILLHNPLLAERTPAARQLLKDASDVLRLLSPVAKRTLSCWWAAYPPDLLASRLVRPLVRCVEVVVSDAAAHARHTHAMSVARWQERIAAAVSSGDESAVAAASESAPLPFAGASPEDVDAHGGLDVCLAAAEALELLHAANGRHREEIIPASQFYCGNVGLGVVDLMRDFMRLATPRATAAQLPGFCFASHPFLMPPSAKRELCQVYASHRAATAYAQAMSGGVGGGVSMESEGAFLSLRIRRDRMLADASAVLLHTLHNNPQELGRPMRVSFVGEEGVDEGGLTRELLVGLSASLLAPESSDAGRRVALWTFLDEPRCLWFRASNGVSDAAPSGMDDVDDDDSNDSDSMDGALRAAYVRARALTPDGSWPPAPSSALWHELVGVLIGLAFNSRQLVGNRCRLPLAFWRQLLGHSVHSREDMAELDPSLSRSLDALMQHEGDVERDLAMEFALPPGKLTGSTPPSLLPTASSVIMVTNENRETFVNHVRRHVLVTSIMSRIESVRRGFHACVGLDQKGGLHPLSMLTPSELELVVCGVPHLDFHALEKNARVVGFEPLNSGAPTVCWLWKWVHASTTPLEAKRALLAFVTGCDRAPLGGLGSVPLVIQRNGDGSETGALPSAHTCFDTLLLPSYSSEDMLVQRLQLALDYTRKGGFGLA</sequence>
<keyword evidence="7" id="KW-1185">Reference proteome</keyword>
<dbReference type="Proteomes" id="UP000660262">
    <property type="component" value="Unassembled WGS sequence"/>
</dbReference>
<dbReference type="InterPro" id="IPR000408">
    <property type="entry name" value="Reg_chr_condens"/>
</dbReference>
<dbReference type="Pfam" id="PF13540">
    <property type="entry name" value="RCC1_2"/>
    <property type="match status" value="1"/>
</dbReference>
<dbReference type="Gene3D" id="3.30.2410.10">
    <property type="entry name" value="Hect, E3 ligase catalytic domain"/>
    <property type="match status" value="1"/>
</dbReference>
<name>A0A830H3W0_9CHLO</name>